<feature type="transmembrane region" description="Helical" evidence="6">
    <location>
        <begin position="213"/>
        <end position="234"/>
    </location>
</feature>
<feature type="transmembrane region" description="Helical" evidence="6">
    <location>
        <begin position="40"/>
        <end position="62"/>
    </location>
</feature>
<evidence type="ECO:0000256" key="6">
    <source>
        <dbReference type="SAM" id="Phobius"/>
    </source>
</evidence>
<keyword evidence="5 6" id="KW-0472">Membrane</keyword>
<evidence type="ECO:0000259" key="7">
    <source>
        <dbReference type="Pfam" id="PF00892"/>
    </source>
</evidence>
<evidence type="ECO:0000256" key="4">
    <source>
        <dbReference type="ARBA" id="ARBA00022989"/>
    </source>
</evidence>
<sequence length="302" mass="32815">MSSPTSSARWVPALALVVLSCTWGYTWVLLKQGLMYASPLALAAQRCVGGALALLVAVRLMGKSMRLVAPWETVVLGLVQITGFVALQTWALVEGGPGKTAVLIFTMPIWTLLMAWPILGERVRGKQWLAAAFTLGGLLLIIEPWNMHSSLFSKMLGIGAAMCWAVSTILIKRLRSREPVDLVVLTTWQMIIGSVPLLLLAELVPGRSTEWTGHYIAILSFLSVASVALCWWLWVWILDRVPAWEASLSVLGTPVVAILSSRLALGEEFKSSEVAGILLIGGGLTLLSLFGWLSSRRAAQIR</sequence>
<feature type="transmembrane region" description="Helical" evidence="6">
    <location>
        <begin position="246"/>
        <end position="265"/>
    </location>
</feature>
<feature type="domain" description="EamA" evidence="7">
    <location>
        <begin position="155"/>
        <end position="288"/>
    </location>
</feature>
<protein>
    <submittedName>
        <fullName evidence="8">EamA family transporter</fullName>
    </submittedName>
</protein>
<feature type="domain" description="EamA" evidence="7">
    <location>
        <begin position="14"/>
        <end position="142"/>
    </location>
</feature>
<accession>A0A848FZ77</accession>
<feature type="transmembrane region" description="Helical" evidence="6">
    <location>
        <begin position="74"/>
        <end position="93"/>
    </location>
</feature>
<keyword evidence="9" id="KW-1185">Reference proteome</keyword>
<dbReference type="Proteomes" id="UP000580043">
    <property type="component" value="Unassembled WGS sequence"/>
</dbReference>
<comment type="subcellular location">
    <subcellularLocation>
        <location evidence="1">Cell membrane</location>
        <topology evidence="1">Multi-pass membrane protein</topology>
    </subcellularLocation>
</comment>
<keyword evidence="2" id="KW-1003">Cell membrane</keyword>
<dbReference type="InterPro" id="IPR037185">
    <property type="entry name" value="EmrE-like"/>
</dbReference>
<proteinExistence type="predicted"/>
<comment type="caution">
    <text evidence="8">The sequence shown here is derived from an EMBL/GenBank/DDBJ whole genome shotgun (WGS) entry which is preliminary data.</text>
</comment>
<feature type="transmembrane region" description="Helical" evidence="6">
    <location>
        <begin position="182"/>
        <end position="201"/>
    </location>
</feature>
<feature type="transmembrane region" description="Helical" evidence="6">
    <location>
        <begin position="277"/>
        <end position="295"/>
    </location>
</feature>
<evidence type="ECO:0000256" key="1">
    <source>
        <dbReference type="ARBA" id="ARBA00004651"/>
    </source>
</evidence>
<dbReference type="PANTHER" id="PTHR32322">
    <property type="entry name" value="INNER MEMBRANE TRANSPORTER"/>
    <property type="match status" value="1"/>
</dbReference>
<feature type="transmembrane region" description="Helical" evidence="6">
    <location>
        <begin position="151"/>
        <end position="170"/>
    </location>
</feature>
<dbReference type="GO" id="GO:0005886">
    <property type="term" value="C:plasma membrane"/>
    <property type="evidence" value="ECO:0007669"/>
    <property type="project" value="UniProtKB-SubCell"/>
</dbReference>
<dbReference type="SUPFAM" id="SSF103481">
    <property type="entry name" value="Multidrug resistance efflux transporter EmrE"/>
    <property type="match status" value="2"/>
</dbReference>
<feature type="transmembrane region" description="Helical" evidence="6">
    <location>
        <begin position="128"/>
        <end position="145"/>
    </location>
</feature>
<name>A0A848FZ77_9RHOO</name>
<evidence type="ECO:0000313" key="9">
    <source>
        <dbReference type="Proteomes" id="UP000580043"/>
    </source>
</evidence>
<evidence type="ECO:0000256" key="3">
    <source>
        <dbReference type="ARBA" id="ARBA00022692"/>
    </source>
</evidence>
<keyword evidence="4 6" id="KW-1133">Transmembrane helix</keyword>
<organism evidence="8 9">
    <name type="scientific">Zoogloea dura</name>
    <dbReference type="NCBI Taxonomy" id="2728840"/>
    <lineage>
        <taxon>Bacteria</taxon>
        <taxon>Pseudomonadati</taxon>
        <taxon>Pseudomonadota</taxon>
        <taxon>Betaproteobacteria</taxon>
        <taxon>Rhodocyclales</taxon>
        <taxon>Zoogloeaceae</taxon>
        <taxon>Zoogloea</taxon>
    </lineage>
</organism>
<evidence type="ECO:0000256" key="5">
    <source>
        <dbReference type="ARBA" id="ARBA00023136"/>
    </source>
</evidence>
<evidence type="ECO:0000313" key="8">
    <source>
        <dbReference type="EMBL" id="NML25218.1"/>
    </source>
</evidence>
<dbReference type="PANTHER" id="PTHR32322:SF18">
    <property type="entry name" value="S-ADENOSYLMETHIONINE_S-ADENOSYLHOMOCYSTEINE TRANSPORTER"/>
    <property type="match status" value="1"/>
</dbReference>
<dbReference type="Pfam" id="PF00892">
    <property type="entry name" value="EamA"/>
    <property type="match status" value="2"/>
</dbReference>
<dbReference type="EMBL" id="JABBGA010000003">
    <property type="protein sequence ID" value="NML25218.1"/>
    <property type="molecule type" value="Genomic_DNA"/>
</dbReference>
<feature type="transmembrane region" description="Helical" evidence="6">
    <location>
        <begin position="99"/>
        <end position="116"/>
    </location>
</feature>
<reference evidence="8 9" key="1">
    <citation type="submission" date="2020-04" db="EMBL/GenBank/DDBJ databases">
        <title>Zoogloea sp. G-4-1-14 isolated from soil.</title>
        <authorList>
            <person name="Dahal R.H."/>
        </authorList>
    </citation>
    <scope>NUCLEOTIDE SEQUENCE [LARGE SCALE GENOMIC DNA]</scope>
    <source>
        <strain evidence="8 9">G-4-1-14</strain>
    </source>
</reference>
<keyword evidence="3 6" id="KW-0812">Transmembrane</keyword>
<evidence type="ECO:0000256" key="2">
    <source>
        <dbReference type="ARBA" id="ARBA00022475"/>
    </source>
</evidence>
<gene>
    <name evidence="8" type="ORF">HHL15_05665</name>
</gene>
<dbReference type="InterPro" id="IPR050638">
    <property type="entry name" value="AA-Vitamin_Transporters"/>
</dbReference>
<dbReference type="AlphaFoldDB" id="A0A848FZ77"/>
<dbReference type="RefSeq" id="WP_169144858.1">
    <property type="nucleotide sequence ID" value="NZ_JABBGA010000003.1"/>
</dbReference>
<dbReference type="InterPro" id="IPR000620">
    <property type="entry name" value="EamA_dom"/>
</dbReference>